<gene>
    <name evidence="1" type="ORF">OV079_28795</name>
</gene>
<keyword evidence="2" id="KW-1185">Reference proteome</keyword>
<evidence type="ECO:0000313" key="1">
    <source>
        <dbReference type="EMBL" id="MCY1009493.1"/>
    </source>
</evidence>
<sequence length="72" mass="7057">MVVGVAVVTLVVAPVDAVAAVALVASVLVMSEVLAPLLAGPPLAAVDALSIGSPESPQPIRTAANPIRPIIP</sequence>
<dbReference type="EMBL" id="JAPNKE010000002">
    <property type="protein sequence ID" value="MCY1009493.1"/>
    <property type="molecule type" value="Genomic_DNA"/>
</dbReference>
<accession>A0A9X3J0X3</accession>
<organism evidence="1 2">
    <name type="scientific">Nannocystis pusilla</name>
    <dbReference type="NCBI Taxonomy" id="889268"/>
    <lineage>
        <taxon>Bacteria</taxon>
        <taxon>Pseudomonadati</taxon>
        <taxon>Myxococcota</taxon>
        <taxon>Polyangia</taxon>
        <taxon>Nannocystales</taxon>
        <taxon>Nannocystaceae</taxon>
        <taxon>Nannocystis</taxon>
    </lineage>
</organism>
<reference evidence="1" key="1">
    <citation type="submission" date="2022-11" db="EMBL/GenBank/DDBJ databases">
        <title>Minimal conservation of predation-associated metabolite biosynthetic gene clusters underscores biosynthetic potential of Myxococcota including descriptions for ten novel species: Archangium lansinium sp. nov., Myxococcus landrumus sp. nov., Nannocystis bai.</title>
        <authorList>
            <person name="Ahearne A."/>
            <person name="Stevens C."/>
            <person name="Phillips K."/>
        </authorList>
    </citation>
    <scope>NUCLEOTIDE SEQUENCE</scope>
    <source>
        <strain evidence="1">Na p29</strain>
    </source>
</reference>
<name>A0A9X3J0X3_9BACT</name>
<proteinExistence type="predicted"/>
<dbReference type="AlphaFoldDB" id="A0A9X3J0X3"/>
<comment type="caution">
    <text evidence="1">The sequence shown here is derived from an EMBL/GenBank/DDBJ whole genome shotgun (WGS) entry which is preliminary data.</text>
</comment>
<dbReference type="Proteomes" id="UP001150924">
    <property type="component" value="Unassembled WGS sequence"/>
</dbReference>
<protein>
    <submittedName>
        <fullName evidence="1">Uncharacterized protein</fullName>
    </submittedName>
</protein>
<evidence type="ECO:0000313" key="2">
    <source>
        <dbReference type="Proteomes" id="UP001150924"/>
    </source>
</evidence>
<dbReference type="RefSeq" id="WP_267772160.1">
    <property type="nucleotide sequence ID" value="NZ_JAPNKE010000002.1"/>
</dbReference>